<comment type="caution">
    <text evidence="15">The sequence shown here is derived from an EMBL/GenBank/DDBJ whole genome shotgun (WGS) entry which is preliminary data.</text>
</comment>
<dbReference type="InterPro" id="IPR029058">
    <property type="entry name" value="AB_hydrolase_fold"/>
</dbReference>
<comment type="subcellular location">
    <subcellularLocation>
        <location evidence="2 11">Cytoplasm</location>
    </subcellularLocation>
</comment>
<reference evidence="15 16" key="1">
    <citation type="submission" date="2018-10" db="EMBL/GenBank/DDBJ databases">
        <authorList>
            <person name="Chen W.-M."/>
        </authorList>
    </citation>
    <scope>NUCLEOTIDE SEQUENCE [LARGE SCALE GENOMIC DNA]</scope>
    <source>
        <strain evidence="15 16">H-5</strain>
    </source>
</reference>
<dbReference type="PIRSF" id="PIRSF006431">
    <property type="entry name" value="Pept_S33"/>
    <property type="match status" value="1"/>
</dbReference>
<dbReference type="GO" id="GO:0006508">
    <property type="term" value="P:proteolysis"/>
    <property type="evidence" value="ECO:0007669"/>
    <property type="project" value="UniProtKB-KW"/>
</dbReference>
<dbReference type="InterPro" id="IPR000073">
    <property type="entry name" value="AB_hydrolase_1"/>
</dbReference>
<organism evidence="15 16">
    <name type="scientific">Pseudomethylobacillus aquaticus</name>
    <dbReference type="NCBI Taxonomy" id="2676064"/>
    <lineage>
        <taxon>Bacteria</taxon>
        <taxon>Pseudomonadati</taxon>
        <taxon>Pseudomonadota</taxon>
        <taxon>Betaproteobacteria</taxon>
        <taxon>Nitrosomonadales</taxon>
        <taxon>Methylophilaceae</taxon>
        <taxon>Pseudomethylobacillus</taxon>
    </lineage>
</organism>
<dbReference type="Proteomes" id="UP000275137">
    <property type="component" value="Unassembled WGS sequence"/>
</dbReference>
<evidence type="ECO:0000256" key="8">
    <source>
        <dbReference type="ARBA" id="ARBA00022670"/>
    </source>
</evidence>
<feature type="domain" description="AB hydrolase-1" evidence="14">
    <location>
        <begin position="40"/>
        <end position="299"/>
    </location>
</feature>
<feature type="active site" evidence="12">
    <location>
        <position position="267"/>
    </location>
</feature>
<evidence type="ECO:0000256" key="4">
    <source>
        <dbReference type="ARBA" id="ARBA00012568"/>
    </source>
</evidence>
<accession>A0A3N0UUE1</accession>
<evidence type="ECO:0000256" key="12">
    <source>
        <dbReference type="PIRSR" id="PIRSR006431-1"/>
    </source>
</evidence>
<comment type="similarity">
    <text evidence="3 11 13">Belongs to the peptidase S33 family.</text>
</comment>
<dbReference type="GO" id="GO:0005737">
    <property type="term" value="C:cytoplasm"/>
    <property type="evidence" value="ECO:0007669"/>
    <property type="project" value="UniProtKB-SubCell"/>
</dbReference>
<dbReference type="PANTHER" id="PTHR43722">
    <property type="entry name" value="PROLINE IMINOPEPTIDASE"/>
    <property type="match status" value="1"/>
</dbReference>
<evidence type="ECO:0000256" key="1">
    <source>
        <dbReference type="ARBA" id="ARBA00001585"/>
    </source>
</evidence>
<sequence length="320" mass="35802">MCNDTYNLYPPLEPYHSDWLKVGNGHAIYFEQCGNPEGIPVVFLHGGPGSGCNPGQRRFFDPAAYRIILLDQRGCGRSTPHGETEHNSTYELVDDIERLRAHLGIEKWLVFGGSWGSTLALAYALAHPSRPSGLILRGIFLSRQHEIDWFLGESRQFVPEAWQALLDYLPTPEQSEVLDAYSRRIFSADPAVHFPAARRWNDYEGSIMTLLPAESAGTPASDEVQLARARVQIHYIKQLCFVGHRNLLQEACTLAHIPTCIVQGRYDLVCPPLTAWELQQAMPHATLEMIADAGHSAMEHGTRHALIAATERFKHLLTNA</sequence>
<dbReference type="RefSeq" id="WP_123238200.1">
    <property type="nucleotide sequence ID" value="NZ_RJVP01000008.1"/>
</dbReference>
<dbReference type="EMBL" id="RJVP01000008">
    <property type="protein sequence ID" value="ROH84085.1"/>
    <property type="molecule type" value="Genomic_DNA"/>
</dbReference>
<keyword evidence="6 11" id="KW-0031">Aminopeptidase</keyword>
<dbReference type="Pfam" id="PF00561">
    <property type="entry name" value="Abhydrolase_1"/>
    <property type="match status" value="1"/>
</dbReference>
<dbReference type="PANTHER" id="PTHR43722:SF1">
    <property type="entry name" value="PROLINE IMINOPEPTIDASE"/>
    <property type="match status" value="1"/>
</dbReference>
<name>A0A3N0UUE1_9PROT</name>
<evidence type="ECO:0000313" key="16">
    <source>
        <dbReference type="Proteomes" id="UP000275137"/>
    </source>
</evidence>
<dbReference type="GO" id="GO:0004177">
    <property type="term" value="F:aminopeptidase activity"/>
    <property type="evidence" value="ECO:0007669"/>
    <property type="project" value="UniProtKB-UniRule"/>
</dbReference>
<keyword evidence="16" id="KW-1185">Reference proteome</keyword>
<dbReference type="AlphaFoldDB" id="A0A3N0UUE1"/>
<evidence type="ECO:0000256" key="6">
    <source>
        <dbReference type="ARBA" id="ARBA00022438"/>
    </source>
</evidence>
<feature type="active site" description="Proton donor" evidence="12">
    <location>
        <position position="295"/>
    </location>
</feature>
<comment type="catalytic activity">
    <reaction evidence="1 11 13">
        <text>Release of N-terminal proline from a peptide.</text>
        <dbReference type="EC" id="3.4.11.5"/>
    </reaction>
</comment>
<dbReference type="EC" id="3.4.11.5" evidence="4 11"/>
<evidence type="ECO:0000256" key="3">
    <source>
        <dbReference type="ARBA" id="ARBA00010088"/>
    </source>
</evidence>
<evidence type="ECO:0000256" key="9">
    <source>
        <dbReference type="ARBA" id="ARBA00022801"/>
    </source>
</evidence>
<feature type="active site" description="Nucleophile" evidence="12">
    <location>
        <position position="114"/>
    </location>
</feature>
<dbReference type="InterPro" id="IPR002410">
    <property type="entry name" value="Peptidase_S33"/>
</dbReference>
<evidence type="ECO:0000259" key="14">
    <source>
        <dbReference type="Pfam" id="PF00561"/>
    </source>
</evidence>
<evidence type="ECO:0000256" key="2">
    <source>
        <dbReference type="ARBA" id="ARBA00004496"/>
    </source>
</evidence>
<keyword evidence="7 11" id="KW-0963">Cytoplasm</keyword>
<dbReference type="Gene3D" id="3.40.50.1820">
    <property type="entry name" value="alpha/beta hydrolase"/>
    <property type="match status" value="1"/>
</dbReference>
<evidence type="ECO:0000256" key="5">
    <source>
        <dbReference type="ARBA" id="ARBA00021843"/>
    </source>
</evidence>
<proteinExistence type="inferred from homology"/>
<dbReference type="PRINTS" id="PR00793">
    <property type="entry name" value="PROAMNOPTASE"/>
</dbReference>
<evidence type="ECO:0000256" key="11">
    <source>
        <dbReference type="PIRNR" id="PIRNR006431"/>
    </source>
</evidence>
<evidence type="ECO:0000256" key="10">
    <source>
        <dbReference type="ARBA" id="ARBA00029605"/>
    </source>
</evidence>
<dbReference type="SUPFAM" id="SSF53474">
    <property type="entry name" value="alpha/beta-Hydrolases"/>
    <property type="match status" value="1"/>
</dbReference>
<gene>
    <name evidence="15" type="primary">pip</name>
    <name evidence="15" type="ORF">ED236_11855</name>
</gene>
<evidence type="ECO:0000256" key="13">
    <source>
        <dbReference type="RuleBase" id="RU003421"/>
    </source>
</evidence>
<keyword evidence="9 11" id="KW-0378">Hydrolase</keyword>
<evidence type="ECO:0000313" key="15">
    <source>
        <dbReference type="EMBL" id="ROH84085.1"/>
    </source>
</evidence>
<dbReference type="InterPro" id="IPR005944">
    <property type="entry name" value="Pro_iminopeptidase"/>
</dbReference>
<protein>
    <recommendedName>
        <fullName evidence="5 11">Proline iminopeptidase</fullName>
        <shortName evidence="11">PIP</shortName>
        <ecNumber evidence="4 11">3.4.11.5</ecNumber>
    </recommendedName>
    <alternativeName>
        <fullName evidence="10 11">Prolyl aminopeptidase</fullName>
    </alternativeName>
</protein>
<keyword evidence="8 11" id="KW-0645">Protease</keyword>
<dbReference type="NCBIfam" id="TIGR01249">
    <property type="entry name" value="pro_imino_pep_1"/>
    <property type="match status" value="1"/>
</dbReference>
<dbReference type="PRINTS" id="PR00111">
    <property type="entry name" value="ABHYDROLASE"/>
</dbReference>
<evidence type="ECO:0000256" key="7">
    <source>
        <dbReference type="ARBA" id="ARBA00022490"/>
    </source>
</evidence>